<dbReference type="EMBL" id="LAZR01007208">
    <property type="protein sequence ID" value="KKM86739.1"/>
    <property type="molecule type" value="Genomic_DNA"/>
</dbReference>
<dbReference type="InterPro" id="IPR013976">
    <property type="entry name" value="HDOD"/>
</dbReference>
<dbReference type="PANTHER" id="PTHR33525:SF4">
    <property type="entry name" value="CYCLIC DI-GMP PHOSPHODIESTERASE CDGJ"/>
    <property type="match status" value="1"/>
</dbReference>
<reference evidence="2" key="1">
    <citation type="journal article" date="2015" name="Nature">
        <title>Complex archaea that bridge the gap between prokaryotes and eukaryotes.</title>
        <authorList>
            <person name="Spang A."/>
            <person name="Saw J.H."/>
            <person name="Jorgensen S.L."/>
            <person name="Zaremba-Niedzwiedzka K."/>
            <person name="Martijn J."/>
            <person name="Lind A.E."/>
            <person name="van Eijk R."/>
            <person name="Schleper C."/>
            <person name="Guy L."/>
            <person name="Ettema T.J."/>
        </authorList>
    </citation>
    <scope>NUCLEOTIDE SEQUENCE</scope>
</reference>
<gene>
    <name evidence="2" type="ORF">LCGC14_1275950</name>
</gene>
<dbReference type="SUPFAM" id="SSF109604">
    <property type="entry name" value="HD-domain/PDEase-like"/>
    <property type="match status" value="1"/>
</dbReference>
<dbReference type="PROSITE" id="PS51833">
    <property type="entry name" value="HDOD"/>
    <property type="match status" value="1"/>
</dbReference>
<dbReference type="AlphaFoldDB" id="A0A0F9KWN0"/>
<evidence type="ECO:0000259" key="1">
    <source>
        <dbReference type="PROSITE" id="PS51833"/>
    </source>
</evidence>
<sequence length="394" mass="44407">MAEQQFPFELLKTFSGLIHRQPQFVTDKLNVKSYHLNFLNKQGEPLNDDSPVPDFVSQLPNILPSISEQQEALLSIPESWREALYNSEDNDFSLILDLNDDGHSAEHKKQLLFAQHAAKTNDDHRANTLLIDLKKVDSQALTEHLPYWRQHHKILCATNVDDQADYSFCKTYNLDLLQGQFYTVPLANDNQKVSLSTQTLMTLLVKLQEPDVDAEEIATTINKDLSLSYKLLRLINSAFFGLPREVSSVKQAIVMLGHKKVKTWASLLSLSTIDNKPNELRVVAMTRARMCELLAKYYKASAELSFATGLFSTLDALLDKSLATILTQLPLSTELSTALLNKSGPAGQVLRDVLNYEKGDWRALDASPLPIEIVARSYLDAIHWAKELNTQLID</sequence>
<dbReference type="Pfam" id="PF08668">
    <property type="entry name" value="HDOD"/>
    <property type="match status" value="1"/>
</dbReference>
<name>A0A0F9KWN0_9ZZZZ</name>
<protein>
    <recommendedName>
        <fullName evidence="1">HDOD domain-containing protein</fullName>
    </recommendedName>
</protein>
<proteinExistence type="predicted"/>
<dbReference type="Gene3D" id="1.10.3210.10">
    <property type="entry name" value="Hypothetical protein af1432"/>
    <property type="match status" value="1"/>
</dbReference>
<organism evidence="2">
    <name type="scientific">marine sediment metagenome</name>
    <dbReference type="NCBI Taxonomy" id="412755"/>
    <lineage>
        <taxon>unclassified sequences</taxon>
        <taxon>metagenomes</taxon>
        <taxon>ecological metagenomes</taxon>
    </lineage>
</organism>
<feature type="domain" description="HDOD" evidence="1">
    <location>
        <begin position="193"/>
        <end position="377"/>
    </location>
</feature>
<dbReference type="InterPro" id="IPR052340">
    <property type="entry name" value="RNase_Y/CdgJ"/>
</dbReference>
<accession>A0A0F9KWN0</accession>
<comment type="caution">
    <text evidence="2">The sequence shown here is derived from an EMBL/GenBank/DDBJ whole genome shotgun (WGS) entry which is preliminary data.</text>
</comment>
<evidence type="ECO:0000313" key="2">
    <source>
        <dbReference type="EMBL" id="KKM86739.1"/>
    </source>
</evidence>
<dbReference type="PANTHER" id="PTHR33525">
    <property type="match status" value="1"/>
</dbReference>